<dbReference type="Gene3D" id="3.40.50.150">
    <property type="entry name" value="Vaccinia Virus protein VP39"/>
    <property type="match status" value="1"/>
</dbReference>
<accession>A0A1H8CST9</accession>
<sequence length="233" mass="25147">MMHLQLPTSAASERNKLPILEVLQSWIGHAGNALEIASGTGQHVACFAAALPAWHWQPSDLDDALFKAILQRCQQAGLSNVQPPILLDVRAPQWPLPSSNTAVPSSANTLSAEANGANGKHPRFDLIYCANMLHIAPWECCAGLMQGASRHLTEEGLLVTYGPYLEDAVPPAPSNLAFDADLRQRDPAWGIRHLNDVCAEAEAAGLQLVQRVTMPANNLLLAFGRKTPALQTR</sequence>
<evidence type="ECO:0008006" key="3">
    <source>
        <dbReference type="Google" id="ProtNLM"/>
    </source>
</evidence>
<dbReference type="InterPro" id="IPR010342">
    <property type="entry name" value="DUF938"/>
</dbReference>
<evidence type="ECO:0000313" key="1">
    <source>
        <dbReference type="EMBL" id="SEM97932.1"/>
    </source>
</evidence>
<dbReference type="Pfam" id="PF06080">
    <property type="entry name" value="DUF938"/>
    <property type="match status" value="1"/>
</dbReference>
<evidence type="ECO:0000313" key="2">
    <source>
        <dbReference type="Proteomes" id="UP000199531"/>
    </source>
</evidence>
<reference evidence="1 2" key="1">
    <citation type="submission" date="2016-10" db="EMBL/GenBank/DDBJ databases">
        <authorList>
            <person name="de Groot N.N."/>
        </authorList>
    </citation>
    <scope>NUCLEOTIDE SEQUENCE [LARGE SCALE GENOMIC DNA]</scope>
    <source>
        <strain evidence="1 2">DSM 15123</strain>
    </source>
</reference>
<dbReference type="EMBL" id="FOCW01000001">
    <property type="protein sequence ID" value="SEM97932.1"/>
    <property type="molecule type" value="Genomic_DNA"/>
</dbReference>
<protein>
    <recommendedName>
        <fullName evidence="3">SAM-dependent methyltransferase</fullName>
    </recommendedName>
</protein>
<dbReference type="AlphaFoldDB" id="A0A1H8CST9"/>
<name>A0A1H8CST9_9BURK</name>
<organism evidence="1 2">
    <name type="scientific">Brachymonas denitrificans DSM 15123</name>
    <dbReference type="NCBI Taxonomy" id="1121117"/>
    <lineage>
        <taxon>Bacteria</taxon>
        <taxon>Pseudomonadati</taxon>
        <taxon>Pseudomonadota</taxon>
        <taxon>Betaproteobacteria</taxon>
        <taxon>Burkholderiales</taxon>
        <taxon>Comamonadaceae</taxon>
        <taxon>Brachymonas</taxon>
    </lineage>
</organism>
<dbReference type="STRING" id="1121117.SAMN02745977_00037"/>
<keyword evidence="2" id="KW-1185">Reference proteome</keyword>
<dbReference type="Proteomes" id="UP000199531">
    <property type="component" value="Unassembled WGS sequence"/>
</dbReference>
<dbReference type="PANTHER" id="PTHR20974">
    <property type="entry name" value="UPF0585 PROTEIN CG18661"/>
    <property type="match status" value="1"/>
</dbReference>
<dbReference type="PANTHER" id="PTHR20974:SF0">
    <property type="entry name" value="UPF0585 PROTEIN CG18661"/>
    <property type="match status" value="1"/>
</dbReference>
<proteinExistence type="predicted"/>
<dbReference type="InterPro" id="IPR029063">
    <property type="entry name" value="SAM-dependent_MTases_sf"/>
</dbReference>
<gene>
    <name evidence="1" type="ORF">SAMN02745977_00037</name>
</gene>
<dbReference type="SUPFAM" id="SSF53335">
    <property type="entry name" value="S-adenosyl-L-methionine-dependent methyltransferases"/>
    <property type="match status" value="1"/>
</dbReference>